<dbReference type="OrthoDB" id="9789043at2"/>
<feature type="binding site" evidence="6 7">
    <location>
        <position position="79"/>
    </location>
    <ligand>
        <name>S-adenosyl-L-methionine</name>
        <dbReference type="ChEBI" id="CHEBI:59789"/>
    </ligand>
</feature>
<dbReference type="AlphaFoldDB" id="A0A5M6I9W4"/>
<dbReference type="SUPFAM" id="SSF75217">
    <property type="entry name" value="alpha/beta knot"/>
    <property type="match status" value="1"/>
</dbReference>
<comment type="caution">
    <text evidence="9">The sequence shown here is derived from an EMBL/GenBank/DDBJ whole genome shotgun (WGS) entry which is preliminary data.</text>
</comment>
<proteinExistence type="inferred from homology"/>
<dbReference type="Pfam" id="PF00588">
    <property type="entry name" value="SpoU_methylase"/>
    <property type="match status" value="1"/>
</dbReference>
<reference evidence="9 10" key="1">
    <citation type="submission" date="2019-09" db="EMBL/GenBank/DDBJ databases">
        <title>Genome sequence of Roseospira marina, one of the more divergent members of the non-sulfur purple photosynthetic bacterial family, the Rhodospirillaceae.</title>
        <authorList>
            <person name="Meyer T."/>
            <person name="Kyndt J."/>
        </authorList>
    </citation>
    <scope>NUCLEOTIDE SEQUENCE [LARGE SCALE GENOMIC DNA]</scope>
    <source>
        <strain evidence="9 10">DSM 15113</strain>
    </source>
</reference>
<feature type="domain" description="tRNA/rRNA methyltransferase SpoU type" evidence="8">
    <location>
        <begin position="2"/>
        <end position="139"/>
    </location>
</feature>
<evidence type="ECO:0000256" key="5">
    <source>
        <dbReference type="ARBA" id="ARBA00022694"/>
    </source>
</evidence>
<dbReference type="RefSeq" id="WP_150062943.1">
    <property type="nucleotide sequence ID" value="NZ_JACHII010000010.1"/>
</dbReference>
<keyword evidence="1 6" id="KW-0963">Cytoplasm</keyword>
<dbReference type="GO" id="GO:0141098">
    <property type="term" value="F:tRNA (cytidine(34)-2'-O)-methyltransferase activity"/>
    <property type="evidence" value="ECO:0007669"/>
    <property type="project" value="RHEA"/>
</dbReference>
<evidence type="ECO:0000256" key="2">
    <source>
        <dbReference type="ARBA" id="ARBA00022603"/>
    </source>
</evidence>
<evidence type="ECO:0000256" key="4">
    <source>
        <dbReference type="ARBA" id="ARBA00022691"/>
    </source>
</evidence>
<dbReference type="EC" id="2.1.1.207" evidence="6"/>
<evidence type="ECO:0000259" key="8">
    <source>
        <dbReference type="Pfam" id="PF00588"/>
    </source>
</evidence>
<protein>
    <recommendedName>
        <fullName evidence="6">tRNA (cytidine(34)-2'-O)-methyltransferase</fullName>
        <ecNumber evidence="6">2.1.1.207</ecNumber>
    </recommendedName>
    <alternativeName>
        <fullName evidence="6">tRNA (cytidine/uridine-2'-O-)-methyltransferase TrmL</fullName>
    </alternativeName>
</protein>
<dbReference type="HAMAP" id="MF_01885">
    <property type="entry name" value="tRNA_methyltr_TrmL"/>
    <property type="match status" value="1"/>
</dbReference>
<evidence type="ECO:0000256" key="3">
    <source>
        <dbReference type="ARBA" id="ARBA00022679"/>
    </source>
</evidence>
<evidence type="ECO:0000313" key="10">
    <source>
        <dbReference type="Proteomes" id="UP000324065"/>
    </source>
</evidence>
<dbReference type="Proteomes" id="UP000324065">
    <property type="component" value="Unassembled WGS sequence"/>
</dbReference>
<dbReference type="InterPro" id="IPR001537">
    <property type="entry name" value="SpoU_MeTrfase"/>
</dbReference>
<comment type="similarity">
    <text evidence="6">Belongs to the class IV-like SAM-binding methyltransferase superfamily. RNA methyltransferase TrmH family. TrmL subfamily.</text>
</comment>
<feature type="binding site" evidence="6 7">
    <location>
        <position position="129"/>
    </location>
    <ligand>
        <name>S-adenosyl-L-methionine</name>
        <dbReference type="ChEBI" id="CHEBI:59789"/>
    </ligand>
</feature>
<keyword evidence="3 6" id="KW-0808">Transferase</keyword>
<dbReference type="GO" id="GO:0003723">
    <property type="term" value="F:RNA binding"/>
    <property type="evidence" value="ECO:0007669"/>
    <property type="project" value="InterPro"/>
</dbReference>
<dbReference type="InterPro" id="IPR029028">
    <property type="entry name" value="Alpha/beta_knot_MTases"/>
</dbReference>
<keyword evidence="4 6" id="KW-0949">S-adenosyl-L-methionine</keyword>
<evidence type="ECO:0000256" key="7">
    <source>
        <dbReference type="PIRSR" id="PIRSR029256-1"/>
    </source>
</evidence>
<feature type="binding site" evidence="6 7">
    <location>
        <position position="101"/>
    </location>
    <ligand>
        <name>S-adenosyl-L-methionine</name>
        <dbReference type="ChEBI" id="CHEBI:59789"/>
    </ligand>
</feature>
<name>A0A5M6I9W4_9PROT</name>
<organism evidence="9 10">
    <name type="scientific">Roseospira marina</name>
    <dbReference type="NCBI Taxonomy" id="140057"/>
    <lineage>
        <taxon>Bacteria</taxon>
        <taxon>Pseudomonadati</taxon>
        <taxon>Pseudomonadota</taxon>
        <taxon>Alphaproteobacteria</taxon>
        <taxon>Rhodospirillales</taxon>
        <taxon>Rhodospirillaceae</taxon>
        <taxon>Roseospira</taxon>
    </lineage>
</organism>
<dbReference type="InterPro" id="IPR016914">
    <property type="entry name" value="TrmL"/>
</dbReference>
<keyword evidence="2 6" id="KW-0489">Methyltransferase</keyword>
<gene>
    <name evidence="6" type="primary">trmL</name>
    <name evidence="9" type="ORF">F1188_13435</name>
</gene>
<dbReference type="InterPro" id="IPR029026">
    <property type="entry name" value="tRNA_m1G_MTases_N"/>
</dbReference>
<dbReference type="PANTHER" id="PTHR42971:SF1">
    <property type="entry name" value="TRNA (CYTIDINE(34)-2'-O)-METHYLTRANSFERASE"/>
    <property type="match status" value="1"/>
</dbReference>
<dbReference type="GO" id="GO:0002130">
    <property type="term" value="P:wobble position ribose methylation"/>
    <property type="evidence" value="ECO:0007669"/>
    <property type="project" value="TreeGrafter"/>
</dbReference>
<evidence type="ECO:0000256" key="6">
    <source>
        <dbReference type="HAMAP-Rule" id="MF_01885"/>
    </source>
</evidence>
<dbReference type="PIRSF" id="PIRSF029256">
    <property type="entry name" value="SpoU_TrmH_prd"/>
    <property type="match status" value="1"/>
</dbReference>
<accession>A0A5M6I9W4</accession>
<dbReference type="Gene3D" id="3.40.1280.10">
    <property type="match status" value="1"/>
</dbReference>
<evidence type="ECO:0000313" key="9">
    <source>
        <dbReference type="EMBL" id="KAA5605031.1"/>
    </source>
</evidence>
<dbReference type="GO" id="GO:0005737">
    <property type="term" value="C:cytoplasm"/>
    <property type="evidence" value="ECO:0007669"/>
    <property type="project" value="UniProtKB-SubCell"/>
</dbReference>
<comment type="subunit">
    <text evidence="6">Homodimer.</text>
</comment>
<comment type="catalytic activity">
    <reaction evidence="6">
        <text>cytidine(34) in tRNA + S-adenosyl-L-methionine = 2'-O-methylcytidine(34) in tRNA + S-adenosyl-L-homocysteine + H(+)</text>
        <dbReference type="Rhea" id="RHEA:43084"/>
        <dbReference type="Rhea" id="RHEA-COMP:10331"/>
        <dbReference type="Rhea" id="RHEA-COMP:10332"/>
        <dbReference type="ChEBI" id="CHEBI:15378"/>
        <dbReference type="ChEBI" id="CHEBI:57856"/>
        <dbReference type="ChEBI" id="CHEBI:59789"/>
        <dbReference type="ChEBI" id="CHEBI:74495"/>
        <dbReference type="ChEBI" id="CHEBI:82748"/>
        <dbReference type="EC" id="2.1.1.207"/>
    </reaction>
</comment>
<dbReference type="PANTHER" id="PTHR42971">
    <property type="entry name" value="TRNA (CYTIDINE(34)-2'-O)-METHYLTRANSFERASE"/>
    <property type="match status" value="1"/>
</dbReference>
<keyword evidence="10" id="KW-1185">Reference proteome</keyword>
<dbReference type="EMBL" id="VWPJ01000012">
    <property type="protein sequence ID" value="KAA5605031.1"/>
    <property type="molecule type" value="Genomic_DNA"/>
</dbReference>
<keyword evidence="5 6" id="KW-0819">tRNA processing</keyword>
<comment type="subcellular location">
    <subcellularLocation>
        <location evidence="6">Cytoplasm</location>
    </subcellularLocation>
</comment>
<comment type="function">
    <text evidence="6">Methylates the ribose at the nucleotide 34 wobble position in the two leucyl isoacceptors tRNA(Leu)(CmAA) and tRNA(Leu)(cmnm5UmAA). Catalyzes the methyl transfer from S-adenosyl-L-methionine to the 2'-OH of the wobble nucleotide.</text>
</comment>
<feature type="binding site" evidence="6 7">
    <location>
        <position position="121"/>
    </location>
    <ligand>
        <name>S-adenosyl-L-methionine</name>
        <dbReference type="ChEBI" id="CHEBI:59789"/>
    </ligand>
</feature>
<comment type="catalytic activity">
    <reaction evidence="6">
        <text>5-carboxymethylaminomethyluridine(34) in tRNA(Leu) + S-adenosyl-L-methionine = 5-carboxymethylaminomethyl-2'-O-methyluridine(34) in tRNA(Leu) + S-adenosyl-L-homocysteine + H(+)</text>
        <dbReference type="Rhea" id="RHEA:43088"/>
        <dbReference type="Rhea" id="RHEA-COMP:10333"/>
        <dbReference type="Rhea" id="RHEA-COMP:10334"/>
        <dbReference type="ChEBI" id="CHEBI:15378"/>
        <dbReference type="ChEBI" id="CHEBI:57856"/>
        <dbReference type="ChEBI" id="CHEBI:59789"/>
        <dbReference type="ChEBI" id="CHEBI:74508"/>
        <dbReference type="ChEBI" id="CHEBI:74511"/>
        <dbReference type="EC" id="2.1.1.207"/>
    </reaction>
</comment>
<dbReference type="GO" id="GO:0141102">
    <property type="term" value="F:tRNA (5-carboxymethylaminomethyluridine(34)-2'-O)-methyltransferase activity"/>
    <property type="evidence" value="ECO:0007669"/>
    <property type="project" value="RHEA"/>
</dbReference>
<evidence type="ECO:0000256" key="1">
    <source>
        <dbReference type="ARBA" id="ARBA00022490"/>
    </source>
</evidence>
<sequence length="152" mass="16442">MRIALYQPDMPQNTAATIRLAACLELPLDVIEPCGFVWDDKRLRRVAMDYLDGANLRRHSGWATFRAAEGIAGARLVVLSTQAPARHVDVRYRPTDILLLGRESAGLPAAIHAEADVSVRIPLAPGARSFNVAMAAAMVAGEALRQTDGWPG</sequence>